<dbReference type="AlphaFoldDB" id="A0A418V5R0"/>
<dbReference type="Proteomes" id="UP000286287">
    <property type="component" value="Unassembled WGS sequence"/>
</dbReference>
<dbReference type="Pfam" id="PF00805">
    <property type="entry name" value="Pentapeptide"/>
    <property type="match status" value="1"/>
</dbReference>
<dbReference type="SUPFAM" id="SSF141571">
    <property type="entry name" value="Pentapeptide repeat-like"/>
    <property type="match status" value="1"/>
</dbReference>
<comment type="caution">
    <text evidence="1">The sequence shown here is derived from an EMBL/GenBank/DDBJ whole genome shotgun (WGS) entry which is preliminary data.</text>
</comment>
<protein>
    <submittedName>
        <fullName evidence="1">Pentapeptide repeat-containing protein</fullName>
    </submittedName>
</protein>
<organism evidence="1 2">
    <name type="scientific">Deinococcus cavernae</name>
    <dbReference type="NCBI Taxonomy" id="2320857"/>
    <lineage>
        <taxon>Bacteria</taxon>
        <taxon>Thermotogati</taxon>
        <taxon>Deinococcota</taxon>
        <taxon>Deinococci</taxon>
        <taxon>Deinococcales</taxon>
        <taxon>Deinococcaceae</taxon>
        <taxon>Deinococcus</taxon>
    </lineage>
</organism>
<dbReference type="Pfam" id="PF13599">
    <property type="entry name" value="Pentapeptide_4"/>
    <property type="match status" value="1"/>
</dbReference>
<dbReference type="InterPro" id="IPR051082">
    <property type="entry name" value="Pentapeptide-BTB/POZ_domain"/>
</dbReference>
<gene>
    <name evidence="1" type="ORF">D3875_07435</name>
</gene>
<evidence type="ECO:0000313" key="2">
    <source>
        <dbReference type="Proteomes" id="UP000286287"/>
    </source>
</evidence>
<keyword evidence="2" id="KW-1185">Reference proteome</keyword>
<proteinExistence type="predicted"/>
<name>A0A418V5R0_9DEIO</name>
<dbReference type="PANTHER" id="PTHR14136">
    <property type="entry name" value="BTB_POZ DOMAIN-CONTAINING PROTEIN KCTD9"/>
    <property type="match status" value="1"/>
</dbReference>
<reference evidence="1 2" key="1">
    <citation type="submission" date="2018-09" db="EMBL/GenBank/DDBJ databases">
        <authorList>
            <person name="Zhu H."/>
        </authorList>
    </citation>
    <scope>NUCLEOTIDE SEQUENCE [LARGE SCALE GENOMIC DNA]</scope>
    <source>
        <strain evidence="1 2">K2S05-167</strain>
    </source>
</reference>
<evidence type="ECO:0000313" key="1">
    <source>
        <dbReference type="EMBL" id="RJF71428.1"/>
    </source>
</evidence>
<sequence length="263" mass="29222">MATPSCQSPWSTWVEKASSTLTWAAPRPGNSASGTRSSARWHRMVNDTVRLPAAPKVPKKPLPPLDAQSLEDETVIRNCWISGLDLNDLALRAVSFENCVFQRVNLIGTSWQHLRLLDVSFEECDLSSARWPEASLERVSFTDCRLLGFQSPQARCRHVRFTRVQAGLALWYKLDGKNVWWQDSDLSEASFLEAKLPGAVFRMCKLHRTDFLGAALTGGDLRGSDLTKTRLGLREVAGVTVEAAQLLDLASLLDVTVKALEEN</sequence>
<dbReference type="Gene3D" id="2.160.20.80">
    <property type="entry name" value="E3 ubiquitin-protein ligase SopA"/>
    <property type="match status" value="1"/>
</dbReference>
<dbReference type="EMBL" id="QYUJ01000014">
    <property type="protein sequence ID" value="RJF71428.1"/>
    <property type="molecule type" value="Genomic_DNA"/>
</dbReference>
<dbReference type="InterPro" id="IPR001646">
    <property type="entry name" value="5peptide_repeat"/>
</dbReference>
<dbReference type="PANTHER" id="PTHR14136:SF17">
    <property type="entry name" value="BTB_POZ DOMAIN-CONTAINING PROTEIN KCTD9"/>
    <property type="match status" value="1"/>
</dbReference>
<accession>A0A418V5R0</accession>